<dbReference type="Proteomes" id="UP001523216">
    <property type="component" value="Unassembled WGS sequence"/>
</dbReference>
<keyword evidence="1" id="KW-0808">Transferase</keyword>
<dbReference type="InterPro" id="IPR050267">
    <property type="entry name" value="Anti-sigma-factor_SerPK"/>
</dbReference>
<evidence type="ECO:0000313" key="3">
    <source>
        <dbReference type="EMBL" id="MCM4077904.1"/>
    </source>
</evidence>
<gene>
    <name evidence="3" type="ORF">LXN57_10025</name>
</gene>
<name>A0ABT0XVV7_9ACTN</name>
<dbReference type="SUPFAM" id="SSF55874">
    <property type="entry name" value="ATPase domain of HSP90 chaperone/DNA topoisomerase II/histidine kinase"/>
    <property type="match status" value="1"/>
</dbReference>
<keyword evidence="1" id="KW-0723">Serine/threonine-protein kinase</keyword>
<dbReference type="PANTHER" id="PTHR35526">
    <property type="entry name" value="ANTI-SIGMA-F FACTOR RSBW-RELATED"/>
    <property type="match status" value="1"/>
</dbReference>
<protein>
    <submittedName>
        <fullName evidence="3">ATP-binding protein</fullName>
    </submittedName>
</protein>
<comment type="caution">
    <text evidence="3">The sequence shown here is derived from an EMBL/GenBank/DDBJ whole genome shotgun (WGS) entry which is preliminary data.</text>
</comment>
<dbReference type="InterPro" id="IPR036890">
    <property type="entry name" value="HATPase_C_sf"/>
</dbReference>
<keyword evidence="1" id="KW-0418">Kinase</keyword>
<dbReference type="Pfam" id="PF13581">
    <property type="entry name" value="HATPase_c_2"/>
    <property type="match status" value="1"/>
</dbReference>
<dbReference type="EMBL" id="JAMQOL010000012">
    <property type="protein sequence ID" value="MCM4077904.1"/>
    <property type="molecule type" value="Genomic_DNA"/>
</dbReference>
<dbReference type="Gene3D" id="3.30.565.10">
    <property type="entry name" value="Histidine kinase-like ATPase, C-terminal domain"/>
    <property type="match status" value="1"/>
</dbReference>
<proteinExistence type="predicted"/>
<keyword evidence="3" id="KW-0547">Nucleotide-binding</keyword>
<evidence type="ECO:0000259" key="2">
    <source>
        <dbReference type="Pfam" id="PF13581"/>
    </source>
</evidence>
<dbReference type="CDD" id="cd16936">
    <property type="entry name" value="HATPase_RsbW-like"/>
    <property type="match status" value="1"/>
</dbReference>
<dbReference type="PANTHER" id="PTHR35526:SF3">
    <property type="entry name" value="ANTI-SIGMA-F FACTOR RSBW"/>
    <property type="match status" value="1"/>
</dbReference>
<accession>A0ABT0XVV7</accession>
<sequence length="145" mass="16108">MTEVTKSRPPPHTVELRRWSLVCPDDLRSLRRSLDQVLADLRPTGDETRAEVSERMALVATELATNALQHGLPPTTVRLLRHDDRLVLDVADHDPHHAPVDTAASLTNQRGRGLPIARAMSLDVGWYPAGDTKHVWASFAVETEP</sequence>
<feature type="domain" description="Histidine kinase/HSP90-like ATPase" evidence="2">
    <location>
        <begin position="24"/>
        <end position="131"/>
    </location>
</feature>
<dbReference type="InterPro" id="IPR003594">
    <property type="entry name" value="HATPase_dom"/>
</dbReference>
<keyword evidence="3" id="KW-0067">ATP-binding</keyword>
<evidence type="ECO:0000256" key="1">
    <source>
        <dbReference type="ARBA" id="ARBA00022527"/>
    </source>
</evidence>
<reference evidence="3 4" key="1">
    <citation type="submission" date="2022-06" db="EMBL/GenBank/DDBJ databases">
        <title>Actinoplanes abujensis sp. nov., isolated from Nigerian arid soil.</title>
        <authorList>
            <person name="Ding P."/>
        </authorList>
    </citation>
    <scope>NUCLEOTIDE SEQUENCE [LARGE SCALE GENOMIC DNA]</scope>
    <source>
        <strain evidence="4">TRM88002</strain>
    </source>
</reference>
<organism evidence="3 4">
    <name type="scientific">Paractinoplanes hotanensis</name>
    <dbReference type="NCBI Taxonomy" id="2906497"/>
    <lineage>
        <taxon>Bacteria</taxon>
        <taxon>Bacillati</taxon>
        <taxon>Actinomycetota</taxon>
        <taxon>Actinomycetes</taxon>
        <taxon>Micromonosporales</taxon>
        <taxon>Micromonosporaceae</taxon>
        <taxon>Paractinoplanes</taxon>
    </lineage>
</organism>
<dbReference type="GO" id="GO:0005524">
    <property type="term" value="F:ATP binding"/>
    <property type="evidence" value="ECO:0007669"/>
    <property type="project" value="UniProtKB-KW"/>
</dbReference>
<evidence type="ECO:0000313" key="4">
    <source>
        <dbReference type="Proteomes" id="UP001523216"/>
    </source>
</evidence>
<keyword evidence="4" id="KW-1185">Reference proteome</keyword>
<dbReference type="RefSeq" id="WP_251797755.1">
    <property type="nucleotide sequence ID" value="NZ_JAMQOL010000012.1"/>
</dbReference>